<dbReference type="Proteomes" id="UP001359485">
    <property type="component" value="Unassembled WGS sequence"/>
</dbReference>
<evidence type="ECO:0000256" key="11">
    <source>
        <dbReference type="ARBA" id="ARBA00047635"/>
    </source>
</evidence>
<dbReference type="InterPro" id="IPR002466">
    <property type="entry name" value="A_deamin"/>
</dbReference>
<comment type="catalytic activity">
    <reaction evidence="11">
        <text>adenosine(37) in tRNA(Ala) + H2O + H(+) = inosine(37) in tRNA(Ala) + NH4(+)</text>
        <dbReference type="Rhea" id="RHEA:50968"/>
        <dbReference type="Rhea" id="RHEA-COMP:12855"/>
        <dbReference type="Rhea" id="RHEA-COMP:12856"/>
        <dbReference type="ChEBI" id="CHEBI:15377"/>
        <dbReference type="ChEBI" id="CHEBI:15378"/>
        <dbReference type="ChEBI" id="CHEBI:28938"/>
        <dbReference type="ChEBI" id="CHEBI:74411"/>
        <dbReference type="ChEBI" id="CHEBI:82852"/>
        <dbReference type="EC" id="3.5.4.34"/>
    </reaction>
</comment>
<keyword evidence="4" id="KW-0862">Zinc</keyword>
<comment type="caution">
    <text evidence="13">The sequence shown here is derived from an EMBL/GenBank/DDBJ whole genome shotgun (WGS) entry which is preliminary data.</text>
</comment>
<dbReference type="PANTHER" id="PTHR46516">
    <property type="entry name" value="TRNA-SPECIFIC ADENOSINE DEAMINASE 1"/>
    <property type="match status" value="1"/>
</dbReference>
<dbReference type="PROSITE" id="PS50141">
    <property type="entry name" value="A_DEAMIN_EDITASE"/>
    <property type="match status" value="1"/>
</dbReference>
<gene>
    <name evidence="13" type="ORF">RUM44_002712</name>
</gene>
<dbReference type="PANTHER" id="PTHR46516:SF1">
    <property type="entry name" value="TRNA-SPECIFIC ADENOSINE DEAMINASE 1"/>
    <property type="match status" value="1"/>
</dbReference>
<accession>A0ABR1AFI4</accession>
<comment type="similarity">
    <text evidence="7">Belongs to the ADAT1 family.</text>
</comment>
<evidence type="ECO:0000256" key="5">
    <source>
        <dbReference type="ARBA" id="ARBA00037026"/>
    </source>
</evidence>
<protein>
    <recommendedName>
        <fullName evidence="9">tRNA-specific adenosine deaminase 1</fullName>
        <ecNumber evidence="8">3.5.4.34</ecNumber>
    </recommendedName>
    <alternativeName>
        <fullName evidence="10">tRNA-specific adenosine-37 deaminase</fullName>
    </alternativeName>
</protein>
<keyword evidence="2" id="KW-0479">Metal-binding</keyword>
<proteinExistence type="inferred from homology"/>
<evidence type="ECO:0000256" key="10">
    <source>
        <dbReference type="ARBA" id="ARBA00041760"/>
    </source>
</evidence>
<name>A0ABR1AFI4_POLSC</name>
<keyword evidence="14" id="KW-1185">Reference proteome</keyword>
<keyword evidence="1" id="KW-0819">tRNA processing</keyword>
<evidence type="ECO:0000259" key="12">
    <source>
        <dbReference type="PROSITE" id="PS50141"/>
    </source>
</evidence>
<evidence type="ECO:0000313" key="14">
    <source>
        <dbReference type="Proteomes" id="UP001359485"/>
    </source>
</evidence>
<evidence type="ECO:0000313" key="13">
    <source>
        <dbReference type="EMBL" id="KAK6618261.1"/>
    </source>
</evidence>
<evidence type="ECO:0000256" key="4">
    <source>
        <dbReference type="ARBA" id="ARBA00022833"/>
    </source>
</evidence>
<dbReference type="Pfam" id="PF02137">
    <property type="entry name" value="A_deamin"/>
    <property type="match status" value="1"/>
</dbReference>
<dbReference type="SMART" id="SM00552">
    <property type="entry name" value="ADEAMc"/>
    <property type="match status" value="1"/>
</dbReference>
<comment type="function">
    <text evidence="6">Specifically deaminates adenosine-37 to inosine in tRNA-Ala.</text>
</comment>
<evidence type="ECO:0000256" key="1">
    <source>
        <dbReference type="ARBA" id="ARBA00022694"/>
    </source>
</evidence>
<evidence type="ECO:0000256" key="7">
    <source>
        <dbReference type="ARBA" id="ARBA00038326"/>
    </source>
</evidence>
<dbReference type="EMBL" id="JAWJWF010000050">
    <property type="protein sequence ID" value="KAK6618261.1"/>
    <property type="molecule type" value="Genomic_DNA"/>
</dbReference>
<evidence type="ECO:0000256" key="8">
    <source>
        <dbReference type="ARBA" id="ARBA00038940"/>
    </source>
</evidence>
<feature type="domain" description="A to I editase" evidence="12">
    <location>
        <begin position="48"/>
        <end position="414"/>
    </location>
</feature>
<dbReference type="EC" id="3.5.4.34" evidence="8"/>
<evidence type="ECO:0000256" key="9">
    <source>
        <dbReference type="ARBA" id="ARBA00040502"/>
    </source>
</evidence>
<evidence type="ECO:0000256" key="6">
    <source>
        <dbReference type="ARBA" id="ARBA00037784"/>
    </source>
</evidence>
<evidence type="ECO:0000256" key="3">
    <source>
        <dbReference type="ARBA" id="ARBA00022801"/>
    </source>
</evidence>
<sequence>MVVVNDIVNACIQLYKEFPDKLKPSKDEWTVMSAVVGVFEEKHIKVLSFGTGSKCIGRSMLSEKGDVLNDSHAEVIARRAFLKYLYNEMLFYNETCTSDVLYRKDILFIVKDSVKFYFVTSMLPCGDAAIMPKSDVSIADLELTYGSVQKRKLSDENSDTKKMKLEFSKISSDILDIHRTGAKCLPESLIQDPHLPGVSYHNIGAVRTKPGRGDPTLSLSCSDKIAKWTSIGWQGALLSLLLEKPITVDAIICGGGSPFSQESFNRAINERTKRDNFTPIHQSAVIFPNIKTSKRKPSPVCLIWSRTRRGGDLEVAVNGRKQGVTKKNLNKKVARTSICKKELFLLFGLVVNTLPEKEKFLENILGEDGATHLKEKLRYGQVKSMAKEYQSTWESIRDGCFKVWSRKPVELLNFTLEDDSA</sequence>
<evidence type="ECO:0000256" key="2">
    <source>
        <dbReference type="ARBA" id="ARBA00022723"/>
    </source>
</evidence>
<reference evidence="13 14" key="1">
    <citation type="submission" date="2023-09" db="EMBL/GenBank/DDBJ databases">
        <title>Genomes of two closely related lineages of the louse Polyplax serrata with different host specificities.</title>
        <authorList>
            <person name="Martinu J."/>
            <person name="Tarabai H."/>
            <person name="Stefka J."/>
            <person name="Hypsa V."/>
        </authorList>
    </citation>
    <scope>NUCLEOTIDE SEQUENCE [LARGE SCALE GENOMIC DNA]</scope>
    <source>
        <strain evidence="13">98ZLc_SE</strain>
    </source>
</reference>
<keyword evidence="3" id="KW-0378">Hydrolase</keyword>
<organism evidence="13 14">
    <name type="scientific">Polyplax serrata</name>
    <name type="common">Common mouse louse</name>
    <dbReference type="NCBI Taxonomy" id="468196"/>
    <lineage>
        <taxon>Eukaryota</taxon>
        <taxon>Metazoa</taxon>
        <taxon>Ecdysozoa</taxon>
        <taxon>Arthropoda</taxon>
        <taxon>Hexapoda</taxon>
        <taxon>Insecta</taxon>
        <taxon>Pterygota</taxon>
        <taxon>Neoptera</taxon>
        <taxon>Paraneoptera</taxon>
        <taxon>Psocodea</taxon>
        <taxon>Troctomorpha</taxon>
        <taxon>Phthiraptera</taxon>
        <taxon>Anoplura</taxon>
        <taxon>Polyplacidae</taxon>
        <taxon>Polyplax</taxon>
    </lineage>
</organism>
<comment type="cofactor">
    <cofactor evidence="5">
        <name>1D-myo-inositol hexakisphosphate</name>
        <dbReference type="ChEBI" id="CHEBI:58130"/>
    </cofactor>
</comment>